<dbReference type="Pfam" id="PF00011">
    <property type="entry name" value="HSP20"/>
    <property type="match status" value="1"/>
</dbReference>
<evidence type="ECO:0000256" key="4">
    <source>
        <dbReference type="SAM" id="Phobius"/>
    </source>
</evidence>
<dbReference type="Gene3D" id="2.60.40.790">
    <property type="match status" value="1"/>
</dbReference>
<protein>
    <recommendedName>
        <fullName evidence="5">SHSP domain-containing protein</fullName>
    </recommendedName>
</protein>
<dbReference type="EMBL" id="MLAU01009271">
    <property type="protein sequence ID" value="OIW20419.1"/>
    <property type="molecule type" value="Genomic_DNA"/>
</dbReference>
<sequence length="333" mass="37364">MLRVAGERPIVGGNKWSHLDQSYPIPENCEVEKLQANFEQGILTVTMPKKLFSQVTTPKPQVKTTQENVPNPSKKPVAKESIPQKSTTSSVGESYGDMKSPSFPSTVKDLKEQKGVQKDTPTAKPEDDKRLRYLVPSEPFFRDPRPQNVEEKTLQKAKITAATPKQQTGRSEKGKKEIEAQPTLIMDSRKHIDEKFEEEIRQKTILATVKKQLSEKEEKESVTKKEVKEEYKMPYKSRNVEKDMDQMALFKGKEIRTRKYSPKSSVPKASEKDTIGKGIREVVASASKILTRIGEGKLNDEEKPLVANIGAAIVVIVALGAYVSYKFVSSGRT</sequence>
<dbReference type="InterPro" id="IPR002068">
    <property type="entry name" value="A-crystallin/Hsp20_dom"/>
</dbReference>
<evidence type="ECO:0000256" key="1">
    <source>
        <dbReference type="PROSITE-ProRule" id="PRU00285"/>
    </source>
</evidence>
<evidence type="ECO:0000259" key="5">
    <source>
        <dbReference type="PROSITE" id="PS01031"/>
    </source>
</evidence>
<evidence type="ECO:0000256" key="2">
    <source>
        <dbReference type="RuleBase" id="RU003616"/>
    </source>
</evidence>
<keyword evidence="4" id="KW-0812">Transmembrane</keyword>
<dbReference type="InterPro" id="IPR008978">
    <property type="entry name" value="HSP20-like_chaperone"/>
</dbReference>
<comment type="similarity">
    <text evidence="1 2">Belongs to the small heat shock protein (HSP20) family.</text>
</comment>
<evidence type="ECO:0000313" key="7">
    <source>
        <dbReference type="Proteomes" id="UP000188354"/>
    </source>
</evidence>
<keyword evidence="7" id="KW-1185">Reference proteome</keyword>
<gene>
    <name evidence="6" type="ORF">TanjilG_11118</name>
</gene>
<comment type="caution">
    <text evidence="6">The sequence shown here is derived from an EMBL/GenBank/DDBJ whole genome shotgun (WGS) entry which is preliminary data.</text>
</comment>
<organism evidence="6 7">
    <name type="scientific">Lupinus angustifolius</name>
    <name type="common">Narrow-leaved blue lupine</name>
    <dbReference type="NCBI Taxonomy" id="3871"/>
    <lineage>
        <taxon>Eukaryota</taxon>
        <taxon>Viridiplantae</taxon>
        <taxon>Streptophyta</taxon>
        <taxon>Embryophyta</taxon>
        <taxon>Tracheophyta</taxon>
        <taxon>Spermatophyta</taxon>
        <taxon>Magnoliopsida</taxon>
        <taxon>eudicotyledons</taxon>
        <taxon>Gunneridae</taxon>
        <taxon>Pentapetalae</taxon>
        <taxon>rosids</taxon>
        <taxon>fabids</taxon>
        <taxon>Fabales</taxon>
        <taxon>Fabaceae</taxon>
        <taxon>Papilionoideae</taxon>
        <taxon>50 kb inversion clade</taxon>
        <taxon>genistoids sensu lato</taxon>
        <taxon>core genistoids</taxon>
        <taxon>Genisteae</taxon>
        <taxon>Lupinus</taxon>
    </lineage>
</organism>
<feature type="transmembrane region" description="Helical" evidence="4">
    <location>
        <begin position="305"/>
        <end position="325"/>
    </location>
</feature>
<feature type="compositionally biased region" description="Basic and acidic residues" evidence="3">
    <location>
        <begin position="140"/>
        <end position="154"/>
    </location>
</feature>
<proteinExistence type="inferred from homology"/>
<feature type="region of interest" description="Disordered" evidence="3">
    <location>
        <begin position="53"/>
        <end position="186"/>
    </location>
</feature>
<feature type="compositionally biased region" description="Polar residues" evidence="3">
    <location>
        <begin position="53"/>
        <end position="71"/>
    </location>
</feature>
<keyword evidence="4" id="KW-1133">Transmembrane helix</keyword>
<dbReference type="AlphaFoldDB" id="A0A394DBG5"/>
<dbReference type="Proteomes" id="UP000188354">
    <property type="component" value="Unassembled WGS sequence"/>
</dbReference>
<evidence type="ECO:0000313" key="6">
    <source>
        <dbReference type="EMBL" id="OIW20419.1"/>
    </source>
</evidence>
<feature type="compositionally biased region" description="Basic and acidic residues" evidence="3">
    <location>
        <begin position="170"/>
        <end position="179"/>
    </location>
</feature>
<dbReference type="PROSITE" id="PS01031">
    <property type="entry name" value="SHSP"/>
    <property type="match status" value="1"/>
</dbReference>
<feature type="domain" description="SHSP" evidence="5">
    <location>
        <begin position="1"/>
        <end position="65"/>
    </location>
</feature>
<keyword evidence="4" id="KW-0472">Membrane</keyword>
<feature type="compositionally biased region" description="Polar residues" evidence="3">
    <location>
        <begin position="83"/>
        <end position="92"/>
    </location>
</feature>
<dbReference type="Gramene" id="OIW20419">
    <property type="protein sequence ID" value="OIW20419"/>
    <property type="gene ID" value="TanjilG_11118"/>
</dbReference>
<accession>A0A394DBG5</accession>
<name>A0A394DBG5_LUPAN</name>
<dbReference type="CDD" id="cd06464">
    <property type="entry name" value="ACD_sHsps-like"/>
    <property type="match status" value="1"/>
</dbReference>
<evidence type="ECO:0000256" key="3">
    <source>
        <dbReference type="SAM" id="MobiDB-lite"/>
    </source>
</evidence>
<feature type="compositionally biased region" description="Basic and acidic residues" evidence="3">
    <location>
        <begin position="108"/>
        <end position="117"/>
    </location>
</feature>
<reference evidence="6 7" key="1">
    <citation type="journal article" date="2017" name="Plant Biotechnol. J.">
        <title>A comprehensive draft genome sequence for lupin (Lupinus angustifolius), an emerging health food: insights into plant-microbe interactions and legume evolution.</title>
        <authorList>
            <person name="Hane J.K."/>
            <person name="Ming Y."/>
            <person name="Kamphuis L.G."/>
            <person name="Nelson M.N."/>
            <person name="Garg G."/>
            <person name="Atkins C.A."/>
            <person name="Bayer P.E."/>
            <person name="Bravo A."/>
            <person name="Bringans S."/>
            <person name="Cannon S."/>
            <person name="Edwards D."/>
            <person name="Foley R."/>
            <person name="Gao L.L."/>
            <person name="Harrison M.J."/>
            <person name="Huang W."/>
            <person name="Hurgobin B."/>
            <person name="Li S."/>
            <person name="Liu C.W."/>
            <person name="McGrath A."/>
            <person name="Morahan G."/>
            <person name="Murray J."/>
            <person name="Weller J."/>
            <person name="Jian J."/>
            <person name="Singh K.B."/>
        </authorList>
    </citation>
    <scope>NUCLEOTIDE SEQUENCE [LARGE SCALE GENOMIC DNA]</scope>
    <source>
        <strain evidence="7">cv. Tanjil</strain>
        <tissue evidence="6">Whole plant</tissue>
    </source>
</reference>
<dbReference type="SUPFAM" id="SSF49764">
    <property type="entry name" value="HSP20-like chaperones"/>
    <property type="match status" value="1"/>
</dbReference>